<feature type="region of interest" description="Disordered" evidence="1">
    <location>
        <begin position="1"/>
        <end position="100"/>
    </location>
</feature>
<evidence type="ECO:0000256" key="1">
    <source>
        <dbReference type="SAM" id="MobiDB-lite"/>
    </source>
</evidence>
<evidence type="ECO:0000313" key="2">
    <source>
        <dbReference type="EMBL" id="GGK18734.1"/>
    </source>
</evidence>
<accession>A0A917Q3J1</accession>
<dbReference type="Proteomes" id="UP000600449">
    <property type="component" value="Unassembled WGS sequence"/>
</dbReference>
<reference evidence="2 3" key="1">
    <citation type="journal article" date="2014" name="Int. J. Syst. Evol. Microbiol.">
        <title>Complete genome sequence of Corynebacterium casei LMG S-19264T (=DSM 44701T), isolated from a smear-ripened cheese.</title>
        <authorList>
            <consortium name="US DOE Joint Genome Institute (JGI-PGF)"/>
            <person name="Walter F."/>
            <person name="Albersmeier A."/>
            <person name="Kalinowski J."/>
            <person name="Ruckert C."/>
        </authorList>
    </citation>
    <scope>NUCLEOTIDE SEQUENCE [LARGE SCALE GENOMIC DNA]</scope>
    <source>
        <strain evidence="2 3">CGMCC 1.9161</strain>
    </source>
</reference>
<comment type="caution">
    <text evidence="2">The sequence shown here is derived from an EMBL/GenBank/DDBJ whole genome shotgun (WGS) entry which is preliminary data.</text>
</comment>
<gene>
    <name evidence="2" type="ORF">GCM10011322_01790</name>
</gene>
<sequence length="124" mass="12767">MSGTIAVTIGDPRPSRPTVNTHHPAGRDGSGGDDGSPTHQGDGYGVEGLPCAGARRQNPFPRGRGARGRPVRSVPAERGRASAGAGQALTPTPLPRGEGLFPLHQVSTALTTRIKRSSSSSLIR</sequence>
<dbReference type="AlphaFoldDB" id="A0A917Q3J1"/>
<keyword evidence="3" id="KW-1185">Reference proteome</keyword>
<organism evidence="2 3">
    <name type="scientific">Salinarimonas ramus</name>
    <dbReference type="NCBI Taxonomy" id="690164"/>
    <lineage>
        <taxon>Bacteria</taxon>
        <taxon>Pseudomonadati</taxon>
        <taxon>Pseudomonadota</taxon>
        <taxon>Alphaproteobacteria</taxon>
        <taxon>Hyphomicrobiales</taxon>
        <taxon>Salinarimonadaceae</taxon>
        <taxon>Salinarimonas</taxon>
    </lineage>
</organism>
<dbReference type="EMBL" id="BMMF01000001">
    <property type="protein sequence ID" value="GGK18734.1"/>
    <property type="molecule type" value="Genomic_DNA"/>
</dbReference>
<proteinExistence type="predicted"/>
<evidence type="ECO:0000313" key="3">
    <source>
        <dbReference type="Proteomes" id="UP000600449"/>
    </source>
</evidence>
<protein>
    <submittedName>
        <fullName evidence="2">Uncharacterized protein</fullName>
    </submittedName>
</protein>
<name>A0A917Q3J1_9HYPH</name>